<dbReference type="PATRIC" id="fig|1359168.3.peg.860"/>
<dbReference type="AlphaFoldDB" id="A0A0F3MJQ3"/>
<accession>A0A0F3MJQ3</accession>
<sequence>MCPDDFQAFPATIKNMKKKNLDFENHDYYVLHVIPLVDAIDKDKTMVKVINEE</sequence>
<organism evidence="1 2">
    <name type="scientific">Orientia chuto str. Dubai</name>
    <dbReference type="NCBI Taxonomy" id="1359168"/>
    <lineage>
        <taxon>Bacteria</taxon>
        <taxon>Pseudomonadati</taxon>
        <taxon>Pseudomonadota</taxon>
        <taxon>Alphaproteobacteria</taxon>
        <taxon>Rickettsiales</taxon>
        <taxon>Rickettsiaceae</taxon>
        <taxon>Rickettsieae</taxon>
        <taxon>Orientia</taxon>
    </lineage>
</organism>
<dbReference type="STRING" id="1359168.OCHUTO_1056"/>
<dbReference type="Proteomes" id="UP000033616">
    <property type="component" value="Unassembled WGS sequence"/>
</dbReference>
<keyword evidence="2" id="KW-1185">Reference proteome</keyword>
<reference evidence="1 2" key="1">
    <citation type="submission" date="2015-02" db="EMBL/GenBank/DDBJ databases">
        <title>Genome Sequencing of Rickettsiales.</title>
        <authorList>
            <person name="Daugherty S.C."/>
            <person name="Su Q."/>
            <person name="Abolude K."/>
            <person name="Beier-Sexton M."/>
            <person name="Carlyon J.A."/>
            <person name="Carter R."/>
            <person name="Day N.P."/>
            <person name="Dumler S.J."/>
            <person name="Dyachenko V."/>
            <person name="Godinez A."/>
            <person name="Kurtti T.J."/>
            <person name="Lichay M."/>
            <person name="Mullins K.E."/>
            <person name="Ott S."/>
            <person name="Pappas-Brown V."/>
            <person name="Paris D.H."/>
            <person name="Patel P."/>
            <person name="Richards A.L."/>
            <person name="Sadzewicz L."/>
            <person name="Sears K."/>
            <person name="Seidman D."/>
            <person name="Sengamalay N."/>
            <person name="Stenos J."/>
            <person name="Tallon L.J."/>
            <person name="Vincent G."/>
            <person name="Fraser C.M."/>
            <person name="Munderloh U."/>
            <person name="Dunning-Hotopp J.C."/>
        </authorList>
    </citation>
    <scope>NUCLEOTIDE SEQUENCE [LARGE SCALE GENOMIC DNA]</scope>
    <source>
        <strain evidence="1 2">Fuller</strain>
    </source>
</reference>
<comment type="caution">
    <text evidence="1">The sequence shown here is derived from an EMBL/GenBank/DDBJ whole genome shotgun (WGS) entry which is preliminary data.</text>
</comment>
<evidence type="ECO:0000313" key="2">
    <source>
        <dbReference type="Proteomes" id="UP000033616"/>
    </source>
</evidence>
<name>A0A0F3MJQ3_9RICK</name>
<proteinExistence type="predicted"/>
<dbReference type="EMBL" id="LANP01000035">
    <property type="protein sequence ID" value="KJV54819.1"/>
    <property type="molecule type" value="Genomic_DNA"/>
</dbReference>
<protein>
    <submittedName>
        <fullName evidence="1">Uncharacterized protein</fullName>
    </submittedName>
</protein>
<evidence type="ECO:0000313" key="1">
    <source>
        <dbReference type="EMBL" id="KJV54819.1"/>
    </source>
</evidence>
<gene>
    <name evidence="1" type="ORF">OCHUTO_1056</name>
</gene>